<dbReference type="AlphaFoldDB" id="A0AA84ZI21"/>
<reference evidence="3" key="1">
    <citation type="submission" date="2023-11" db="UniProtKB">
        <authorList>
            <consortium name="WormBaseParasite"/>
        </authorList>
    </citation>
    <scope>IDENTIFICATION</scope>
</reference>
<dbReference type="WBParaSite" id="SMRG1_2960.1">
    <property type="protein sequence ID" value="SMRG1_2960.1"/>
    <property type="gene ID" value="SMRG1_2960"/>
</dbReference>
<dbReference type="InterPro" id="IPR055510">
    <property type="entry name" value="DUF7083"/>
</dbReference>
<protein>
    <recommendedName>
        <fullName evidence="1">DUF7083 domain-containing protein</fullName>
    </recommendedName>
</protein>
<feature type="domain" description="DUF7083" evidence="1">
    <location>
        <begin position="51"/>
        <end position="132"/>
    </location>
</feature>
<name>A0AA84ZI21_9TREM</name>
<sequence>MSFTFEQFEALLERQEKCFEQFQMRMMEMLTQKMNLDQKEVTVDPFKSHVDQIVNSIHEFNFDGSAGITFETWFKIYEDLFKVDLKNLDDAAKVRILLRKLGTAEHERYSNFILPKNPRDFSFDATIEIFRKSLLNSHPCLIFVINVSR</sequence>
<proteinExistence type="predicted"/>
<evidence type="ECO:0000259" key="1">
    <source>
        <dbReference type="Pfam" id="PF23309"/>
    </source>
</evidence>
<evidence type="ECO:0000313" key="2">
    <source>
        <dbReference type="Proteomes" id="UP000050790"/>
    </source>
</evidence>
<organism evidence="2 3">
    <name type="scientific">Schistosoma margrebowiei</name>
    <dbReference type="NCBI Taxonomy" id="48269"/>
    <lineage>
        <taxon>Eukaryota</taxon>
        <taxon>Metazoa</taxon>
        <taxon>Spiralia</taxon>
        <taxon>Lophotrochozoa</taxon>
        <taxon>Platyhelminthes</taxon>
        <taxon>Trematoda</taxon>
        <taxon>Digenea</taxon>
        <taxon>Strigeidida</taxon>
        <taxon>Schistosomatoidea</taxon>
        <taxon>Schistosomatidae</taxon>
        <taxon>Schistosoma</taxon>
    </lineage>
</organism>
<dbReference type="Pfam" id="PF23309">
    <property type="entry name" value="DUF7083"/>
    <property type="match status" value="1"/>
</dbReference>
<accession>A0AA84ZI21</accession>
<evidence type="ECO:0000313" key="3">
    <source>
        <dbReference type="WBParaSite" id="SMRG1_2960.1"/>
    </source>
</evidence>
<dbReference type="Proteomes" id="UP000050790">
    <property type="component" value="Unassembled WGS sequence"/>
</dbReference>